<comment type="caution">
    <text evidence="2">The sequence shown here is derived from an EMBL/GenBank/DDBJ whole genome shotgun (WGS) entry which is preliminary data.</text>
</comment>
<organism evidence="2 3">
    <name type="scientific">Popillia japonica</name>
    <name type="common">Japanese beetle</name>
    <dbReference type="NCBI Taxonomy" id="7064"/>
    <lineage>
        <taxon>Eukaryota</taxon>
        <taxon>Metazoa</taxon>
        <taxon>Ecdysozoa</taxon>
        <taxon>Arthropoda</taxon>
        <taxon>Hexapoda</taxon>
        <taxon>Insecta</taxon>
        <taxon>Pterygota</taxon>
        <taxon>Neoptera</taxon>
        <taxon>Endopterygota</taxon>
        <taxon>Coleoptera</taxon>
        <taxon>Polyphaga</taxon>
        <taxon>Scarabaeiformia</taxon>
        <taxon>Scarabaeidae</taxon>
        <taxon>Rutelinae</taxon>
        <taxon>Popillia</taxon>
    </lineage>
</organism>
<sequence length="97" mass="10159">MGKKRKGPPKSPDSGKLSDGNEDGSFCSSEEKNYNLRNRIRPGTGTIPKGKAAVSEKDGSSDETSSEQEDEELQAAQGTADSLGKKGTPNPPAGHNN</sequence>
<evidence type="ECO:0000256" key="1">
    <source>
        <dbReference type="SAM" id="MobiDB-lite"/>
    </source>
</evidence>
<reference evidence="2 3" key="1">
    <citation type="journal article" date="2024" name="BMC Genomics">
        <title>De novo assembly and annotation of Popillia japonica's genome with initial clues to its potential as an invasive pest.</title>
        <authorList>
            <person name="Cucini C."/>
            <person name="Boschi S."/>
            <person name="Funari R."/>
            <person name="Cardaioli E."/>
            <person name="Iannotti N."/>
            <person name="Marturano G."/>
            <person name="Paoli F."/>
            <person name="Bruttini M."/>
            <person name="Carapelli A."/>
            <person name="Frati F."/>
            <person name="Nardi F."/>
        </authorList>
    </citation>
    <scope>NUCLEOTIDE SEQUENCE [LARGE SCALE GENOMIC DNA]</scope>
    <source>
        <strain evidence="2">DMR45628</strain>
    </source>
</reference>
<keyword evidence="3" id="KW-1185">Reference proteome</keyword>
<accession>A0AAW1LDU4</accession>
<protein>
    <submittedName>
        <fullName evidence="2">Uncharacterized protein</fullName>
    </submittedName>
</protein>
<dbReference type="EMBL" id="JASPKY010000129">
    <property type="protein sequence ID" value="KAK9731660.1"/>
    <property type="molecule type" value="Genomic_DNA"/>
</dbReference>
<dbReference type="AlphaFoldDB" id="A0AAW1LDU4"/>
<evidence type="ECO:0000313" key="3">
    <source>
        <dbReference type="Proteomes" id="UP001458880"/>
    </source>
</evidence>
<proteinExistence type="predicted"/>
<name>A0AAW1LDU4_POPJA</name>
<feature type="compositionally biased region" description="Acidic residues" evidence="1">
    <location>
        <begin position="64"/>
        <end position="73"/>
    </location>
</feature>
<dbReference type="Proteomes" id="UP001458880">
    <property type="component" value="Unassembled WGS sequence"/>
</dbReference>
<feature type="region of interest" description="Disordered" evidence="1">
    <location>
        <begin position="1"/>
        <end position="97"/>
    </location>
</feature>
<evidence type="ECO:0000313" key="2">
    <source>
        <dbReference type="EMBL" id="KAK9731660.1"/>
    </source>
</evidence>
<gene>
    <name evidence="2" type="ORF">QE152_g13508</name>
</gene>